<reference evidence="2" key="1">
    <citation type="submission" date="2020-06" db="EMBL/GenBank/DDBJ databases">
        <authorList>
            <consortium name="Plant Systems Biology data submission"/>
        </authorList>
    </citation>
    <scope>NUCLEOTIDE SEQUENCE</scope>
    <source>
        <strain evidence="2">D6</strain>
    </source>
</reference>
<dbReference type="InterPro" id="IPR050312">
    <property type="entry name" value="IolE/XylAMocC-like"/>
</dbReference>
<evidence type="ECO:0000259" key="1">
    <source>
        <dbReference type="Pfam" id="PF01261"/>
    </source>
</evidence>
<dbReference type="InterPro" id="IPR036237">
    <property type="entry name" value="Xyl_isomerase-like_sf"/>
</dbReference>
<dbReference type="OrthoDB" id="4214675at2759"/>
<dbReference type="InterPro" id="IPR013022">
    <property type="entry name" value="Xyl_isomerase-like_TIM-brl"/>
</dbReference>
<organism evidence="2 3">
    <name type="scientific">Seminavis robusta</name>
    <dbReference type="NCBI Taxonomy" id="568900"/>
    <lineage>
        <taxon>Eukaryota</taxon>
        <taxon>Sar</taxon>
        <taxon>Stramenopiles</taxon>
        <taxon>Ochrophyta</taxon>
        <taxon>Bacillariophyta</taxon>
        <taxon>Bacillariophyceae</taxon>
        <taxon>Bacillariophycidae</taxon>
        <taxon>Naviculales</taxon>
        <taxon>Naviculaceae</taxon>
        <taxon>Seminavis</taxon>
    </lineage>
</organism>
<name>A0A9N8F0E3_9STRA</name>
<protein>
    <submittedName>
        <fullName evidence="2">Ribulose 3-epimerase</fullName>
    </submittedName>
</protein>
<proteinExistence type="predicted"/>
<keyword evidence="3" id="KW-1185">Reference proteome</keyword>
<feature type="domain" description="Xylose isomerase-like TIM barrel" evidence="1">
    <location>
        <begin position="39"/>
        <end position="263"/>
    </location>
</feature>
<gene>
    <name evidence="2" type="ORF">SEMRO_2398_G326130.1</name>
</gene>
<dbReference type="Proteomes" id="UP001153069">
    <property type="component" value="Unassembled WGS sequence"/>
</dbReference>
<dbReference type="PANTHER" id="PTHR12110">
    <property type="entry name" value="HYDROXYPYRUVATE ISOMERASE"/>
    <property type="match status" value="1"/>
</dbReference>
<dbReference type="SUPFAM" id="SSF51658">
    <property type="entry name" value="Xylose isomerase-like"/>
    <property type="match status" value="1"/>
</dbReference>
<sequence length="318" mass="35222">MSSATPSSTNSKTIPNPLGVHALTWVGGWSHEQCRHACQRTKEAGFSVIEIPIFDSFQIDVPDTIQVLQDYGLTATVSLGLNFEQDINNEDPEIVAQGLQILRRALDIVHQLGGTYMGGVIYSALGKYSVACTAKARANVVASLKILAQEAAAKGITLGLEAVNRYETNLLNTVEQAVQLIREIDEPNIRVHLDTYHMNIEEYDLESPILQHAQYIGYVHIGASHRGGLGTGNIDFDQFFGALAKIDYQGVITFESFSSEIVDGTLTKALCIWRNLWHDNLQMATESRKYIEEKIQQAHKRKRQATEASWLPTTASYG</sequence>
<dbReference type="Pfam" id="PF01261">
    <property type="entry name" value="AP_endonuc_2"/>
    <property type="match status" value="1"/>
</dbReference>
<evidence type="ECO:0000313" key="2">
    <source>
        <dbReference type="EMBL" id="CAB9529084.1"/>
    </source>
</evidence>
<dbReference type="EMBL" id="CAICTM010002396">
    <property type="protein sequence ID" value="CAB9529084.1"/>
    <property type="molecule type" value="Genomic_DNA"/>
</dbReference>
<accession>A0A9N8F0E3</accession>
<dbReference type="AlphaFoldDB" id="A0A9N8F0E3"/>
<dbReference type="Gene3D" id="3.20.20.150">
    <property type="entry name" value="Divalent-metal-dependent TIM barrel enzymes"/>
    <property type="match status" value="1"/>
</dbReference>
<evidence type="ECO:0000313" key="3">
    <source>
        <dbReference type="Proteomes" id="UP001153069"/>
    </source>
</evidence>
<comment type="caution">
    <text evidence="2">The sequence shown here is derived from an EMBL/GenBank/DDBJ whole genome shotgun (WGS) entry which is preliminary data.</text>
</comment>
<dbReference type="PANTHER" id="PTHR12110:SF41">
    <property type="entry name" value="INOSOSE DEHYDRATASE"/>
    <property type="match status" value="1"/>
</dbReference>